<feature type="region of interest" description="Disordered" evidence="1">
    <location>
        <begin position="431"/>
        <end position="481"/>
    </location>
</feature>
<protein>
    <submittedName>
        <fullName evidence="2">Uncharacterized protein</fullName>
    </submittedName>
</protein>
<keyword evidence="3" id="KW-1185">Reference proteome</keyword>
<evidence type="ECO:0000256" key="1">
    <source>
        <dbReference type="SAM" id="MobiDB-lite"/>
    </source>
</evidence>
<evidence type="ECO:0000313" key="2">
    <source>
        <dbReference type="EMBL" id="KAK6517862.1"/>
    </source>
</evidence>
<name>A0AAN8P5N3_9PEZI</name>
<feature type="compositionally biased region" description="Polar residues" evidence="1">
    <location>
        <begin position="371"/>
        <end position="396"/>
    </location>
</feature>
<gene>
    <name evidence="2" type="ORF">TWF506_005040</name>
</gene>
<dbReference type="Proteomes" id="UP001307849">
    <property type="component" value="Unassembled WGS sequence"/>
</dbReference>
<accession>A0AAN8P5N3</accession>
<dbReference type="AlphaFoldDB" id="A0AAN8P5N3"/>
<comment type="caution">
    <text evidence="2">The sequence shown here is derived from an EMBL/GenBank/DDBJ whole genome shotgun (WGS) entry which is preliminary data.</text>
</comment>
<feature type="compositionally biased region" description="Basic and acidic residues" evidence="1">
    <location>
        <begin position="452"/>
        <end position="465"/>
    </location>
</feature>
<proteinExistence type="predicted"/>
<dbReference type="EMBL" id="JAVHJM010000002">
    <property type="protein sequence ID" value="KAK6517862.1"/>
    <property type="molecule type" value="Genomic_DNA"/>
</dbReference>
<sequence length="481" mass="54105">MSRRTGAIIPAYLPRWPEEEQLPRPYDSVLDPLHAKPGLPPTQCTFLSSSLTRDGARVWDRLKVSLYVVIITLMRHFDIGCQNPNDRTKGNFQKLLNQLYFEETDEIGDYVEATGDIDYDFEFNQETILRLCSLKHRYPIYNRLFDALRAMELSIPYWCILREVYIDVRLPPRPQFILPTANQYEQHASEYADMFYTAEELAYGKKDMLKKLANYAHWMMYNIGEIERPFREHNEQMLREQQRDTEIEKDGLPKLDVPSVDFSEFIQERYLIDQDQDDSSGMSKKKSSVPRLDVKVVQQTLTLNINPAASSSVQQSVNAAAEINTINTNTAGPSTADPSATPAQQDANSQCQQPDNTAYQPVNPPHEGDHNSLTGGESNSLATGTDNTVVGGNDNTLALGRPVNSLVQGTVTPSAGQSLNFVFHQTVNIPTGQQVDDPPSQENVDQPSQGPLDEHLRGLSDDTLRDVLAQASQNRADTDRV</sequence>
<organism evidence="2 3">
    <name type="scientific">Arthrobotrys conoides</name>
    <dbReference type="NCBI Taxonomy" id="74498"/>
    <lineage>
        <taxon>Eukaryota</taxon>
        <taxon>Fungi</taxon>
        <taxon>Dikarya</taxon>
        <taxon>Ascomycota</taxon>
        <taxon>Pezizomycotina</taxon>
        <taxon>Orbiliomycetes</taxon>
        <taxon>Orbiliales</taxon>
        <taxon>Orbiliaceae</taxon>
        <taxon>Arthrobotrys</taxon>
    </lineage>
</organism>
<reference evidence="2 3" key="1">
    <citation type="submission" date="2019-10" db="EMBL/GenBank/DDBJ databases">
        <authorList>
            <person name="Palmer J.M."/>
        </authorList>
    </citation>
    <scope>NUCLEOTIDE SEQUENCE [LARGE SCALE GENOMIC DNA]</scope>
    <source>
        <strain evidence="2 3">TWF506</strain>
    </source>
</reference>
<evidence type="ECO:0000313" key="3">
    <source>
        <dbReference type="Proteomes" id="UP001307849"/>
    </source>
</evidence>
<feature type="compositionally biased region" description="Polar residues" evidence="1">
    <location>
        <begin position="431"/>
        <end position="449"/>
    </location>
</feature>
<feature type="region of interest" description="Disordered" evidence="1">
    <location>
        <begin position="271"/>
        <end position="290"/>
    </location>
</feature>
<feature type="region of interest" description="Disordered" evidence="1">
    <location>
        <begin position="328"/>
        <end position="396"/>
    </location>
</feature>
<feature type="compositionally biased region" description="Polar residues" evidence="1">
    <location>
        <begin position="332"/>
        <end position="360"/>
    </location>
</feature>